<dbReference type="GO" id="GO:0032259">
    <property type="term" value="P:methylation"/>
    <property type="evidence" value="ECO:0007669"/>
    <property type="project" value="UniProtKB-KW"/>
</dbReference>
<evidence type="ECO:0000259" key="6">
    <source>
        <dbReference type="Pfam" id="PF07669"/>
    </source>
</evidence>
<keyword evidence="2" id="KW-0489">Methyltransferase</keyword>
<accession>A0A1Y1CPJ5</accession>
<dbReference type="GO" id="GO:0006304">
    <property type="term" value="P:DNA modification"/>
    <property type="evidence" value="ECO:0007669"/>
    <property type="project" value="InterPro"/>
</dbReference>
<protein>
    <recommendedName>
        <fullName evidence="1">site-specific DNA-methyltransferase (adenine-specific)</fullName>
        <ecNumber evidence="1">2.1.1.72</ecNumber>
    </recommendedName>
</protein>
<dbReference type="PANTHER" id="PTHR33841:SF1">
    <property type="entry name" value="DNA METHYLTRANSFERASE A"/>
    <property type="match status" value="1"/>
</dbReference>
<dbReference type="KEGG" id="mbas:ALGA_4065"/>
<dbReference type="InterPro" id="IPR002052">
    <property type="entry name" value="DNA_methylase_N6_adenine_CS"/>
</dbReference>
<evidence type="ECO:0000313" key="7">
    <source>
        <dbReference type="EMBL" id="BAX82356.1"/>
    </source>
</evidence>
<evidence type="ECO:0000256" key="5">
    <source>
        <dbReference type="ARBA" id="ARBA00047942"/>
    </source>
</evidence>
<keyword evidence="3" id="KW-0808">Transferase</keyword>
<dbReference type="OrthoDB" id="32195at2"/>
<keyword evidence="4" id="KW-0949">S-adenosyl-L-methionine</keyword>
<dbReference type="GO" id="GO:0009007">
    <property type="term" value="F:site-specific DNA-methyltransferase (adenine-specific) activity"/>
    <property type="evidence" value="ECO:0007669"/>
    <property type="project" value="UniProtKB-EC"/>
</dbReference>
<dbReference type="GO" id="GO:0003676">
    <property type="term" value="F:nucleic acid binding"/>
    <property type="evidence" value="ECO:0007669"/>
    <property type="project" value="InterPro"/>
</dbReference>
<evidence type="ECO:0000313" key="8">
    <source>
        <dbReference type="Proteomes" id="UP000218267"/>
    </source>
</evidence>
<reference evidence="7 8" key="1">
    <citation type="journal article" date="2018" name="Mar. Genomics">
        <title>Complete genome sequence of Marinifilaceae bacterium strain SPP2, isolated from the Antarctic marine sediment.</title>
        <authorList>
            <person name="Watanabe M."/>
            <person name="Kojima H."/>
            <person name="Fukui M."/>
        </authorList>
    </citation>
    <scope>NUCLEOTIDE SEQUENCE [LARGE SCALE GENOMIC DNA]</scope>
    <source>
        <strain evidence="7 8">SPP2</strain>
    </source>
</reference>
<gene>
    <name evidence="7" type="ORF">ALGA_4065</name>
</gene>
<dbReference type="SUPFAM" id="SSF53335">
    <property type="entry name" value="S-adenosyl-L-methionine-dependent methyltransferases"/>
    <property type="match status" value="1"/>
</dbReference>
<evidence type="ECO:0000256" key="3">
    <source>
        <dbReference type="ARBA" id="ARBA00022679"/>
    </source>
</evidence>
<comment type="catalytic activity">
    <reaction evidence="5">
        <text>a 2'-deoxyadenosine in DNA + S-adenosyl-L-methionine = an N(6)-methyl-2'-deoxyadenosine in DNA + S-adenosyl-L-homocysteine + H(+)</text>
        <dbReference type="Rhea" id="RHEA:15197"/>
        <dbReference type="Rhea" id="RHEA-COMP:12418"/>
        <dbReference type="Rhea" id="RHEA-COMP:12419"/>
        <dbReference type="ChEBI" id="CHEBI:15378"/>
        <dbReference type="ChEBI" id="CHEBI:57856"/>
        <dbReference type="ChEBI" id="CHEBI:59789"/>
        <dbReference type="ChEBI" id="CHEBI:90615"/>
        <dbReference type="ChEBI" id="CHEBI:90616"/>
        <dbReference type="EC" id="2.1.1.72"/>
    </reaction>
</comment>
<dbReference type="InterPro" id="IPR011639">
    <property type="entry name" value="MethylTrfase_TaqI-like_dom"/>
</dbReference>
<dbReference type="RefSeq" id="WP_096432590.1">
    <property type="nucleotide sequence ID" value="NZ_AP018042.1"/>
</dbReference>
<proteinExistence type="predicted"/>
<sequence length="1598" mass="186027">MIRFIKNIGDYFSQHFFNDEFPTKVFNRAGFVTTQKDNDGNDLENHISSINKKVSPLSEKYFRFKNDYLNLHREKDRVKLTHDFHTEVLKVLGYLGVHQEYEYPIHLNEDEVIPVRYRFTKADKPYLYVMEMKAMIQEGEHDANGIYDQVYNLDDWQDVFPDTWENYALKPDVINEALSEMFLLPEEQRPQYVILLAGPKLFLIHYEKWKYDSFLLFDLEELFDEAKLPAFKNYLSLFYGLLAKDQFISDSDSILHTLEEDAHKAAYGVTQTLKKGVVYAVENLANEAIEYKLRKAANSIEEQRKIVELRKDPNFARELKDECLTIVYRLLFIFYAEAREDLEILPVKDAVYQKGYSLEMLRDLEMVELKTDSSRNGTFFSESLWKLFDFLHKGSPAGNGFEMKPLDSPMFDNTKLQHLSGVQFRNHVLKEIILRLSLSERTKNKSIGRISYANLGINQLGSVYESLLAYSGFFANENLIEVKAASDKTGKEGTFLVPKSRRDDFKENEILKDPEHPDQDAEIERGKFVYRLNGRDRKKSASYYTPEVLTQCTVKYTLKGIVDKLKEKQNIIDGVFHGEYCADEILKLKILEPAMGAAAFHNEVINQLAVTYLELKENEELHKGRKRITPGNYNDELQKVKAFIAANNVYGVDLNPTAVELGKLSLWLNCMHKDMETPFFAHRLATGNAVVGAWLKVYEVKDFNTEFPSEGTLSQRNKPIAKAWWTKAPKRVQWNKQGKLNRNVDKQVYHFLLPDKAMVASFNSQLLKEELTKAQKDKFTTWKHEFCSPLNGEEVKQVVKLSRLIDVLLEEHYQKITAIAHDTASHYQLYGDSSPKLALKNYADKERLTDSKNNRAGAYHKLRTIMDYWCALWFWDVRDVENLPDRTKWYNELTNLVGIKLSDIDENTSTDQIKYILQNQGANKLTLFEGNRIASVLEMRNQYRFFHNELEFIEVFKERGGFDVIVGNPPWVTIELDKTGILSEYYPEVFLRKYSAPKVSDLLLKEIELLPKLKISYSKEELWAISTKTFLGSKQCYQLLRGQRTDLYKSILVNCIDFININGYVGLIHPESIYDDPKGTNLRREVYKRLKYHFQFKNERMLFPEIDHHNAYSTHVYKGKKEDVGFISINNLFHPSTIDGSFIHDGHGMAGGYKTIDEQTGKMDWNIRSHKDRIIKFGENELRLLAQTFENSSKWEGAKLVSIHTRQILSVLEKLSIFNGKVEDSKYHITDCWNETIAVQDGIMIRNTQFPDIDKYELIYSGPHFFVATPLYKTPRSECKLNSDYDAIDLTMIEGNFIPRTNYIPDENLNNFCDRNKSNNIVKSWIHEYKVCFSKMLSISGERTLQPAIIPPKVSHIDGVVTIIFKTNKELIEFAGISSSLMMDFYIKSVGKSNLRGELIKKFPIGIDNYFIPQLFVRTLLLNCLNEHYTVLWCQNYQSEFSLDNWSKTDIRLKPFNKLTQDWQWDTPLRNYFERRQALVEIDVITAMAFGLTLDELILIYNVQFPVLQQNEADTWYDTRGNIVFTFSSGLTGVGLARNEWNKIKDLAAGETYEHTITKSELYKGEKQTYYAPFDKCDRVEDYKTAWAHFEKVFKEKE</sequence>
<dbReference type="EC" id="2.1.1.72" evidence="1"/>
<dbReference type="Pfam" id="PF07669">
    <property type="entry name" value="Eco57I"/>
    <property type="match status" value="1"/>
</dbReference>
<dbReference type="Gene3D" id="3.40.50.150">
    <property type="entry name" value="Vaccinia Virus protein VP39"/>
    <property type="match status" value="2"/>
</dbReference>
<dbReference type="REBASE" id="188283">
    <property type="entry name" value="MbaSPP2ORF4065P"/>
</dbReference>
<evidence type="ECO:0000256" key="4">
    <source>
        <dbReference type="ARBA" id="ARBA00022691"/>
    </source>
</evidence>
<organism evidence="7 8">
    <name type="scientific">Labilibaculum antarcticum</name>
    <dbReference type="NCBI Taxonomy" id="1717717"/>
    <lineage>
        <taxon>Bacteria</taxon>
        <taxon>Pseudomonadati</taxon>
        <taxon>Bacteroidota</taxon>
        <taxon>Bacteroidia</taxon>
        <taxon>Marinilabiliales</taxon>
        <taxon>Marinifilaceae</taxon>
        <taxon>Labilibaculum</taxon>
    </lineage>
</organism>
<dbReference type="EMBL" id="AP018042">
    <property type="protein sequence ID" value="BAX82356.1"/>
    <property type="molecule type" value="Genomic_DNA"/>
</dbReference>
<feature type="domain" description="Type II methyltransferase M.TaqI-like" evidence="6">
    <location>
        <begin position="647"/>
        <end position="1012"/>
    </location>
</feature>
<dbReference type="Proteomes" id="UP000218267">
    <property type="component" value="Chromosome"/>
</dbReference>
<name>A0A1Y1CPJ5_9BACT</name>
<dbReference type="PROSITE" id="PS00092">
    <property type="entry name" value="N6_MTASE"/>
    <property type="match status" value="1"/>
</dbReference>
<dbReference type="PANTHER" id="PTHR33841">
    <property type="entry name" value="DNA METHYLTRANSFERASE YEEA-RELATED"/>
    <property type="match status" value="1"/>
</dbReference>
<evidence type="ECO:0000256" key="2">
    <source>
        <dbReference type="ARBA" id="ARBA00022603"/>
    </source>
</evidence>
<evidence type="ECO:0000256" key="1">
    <source>
        <dbReference type="ARBA" id="ARBA00011900"/>
    </source>
</evidence>
<dbReference type="InterPro" id="IPR029063">
    <property type="entry name" value="SAM-dependent_MTases_sf"/>
</dbReference>
<dbReference type="InterPro" id="IPR050953">
    <property type="entry name" value="N4_N6_ade-DNA_methylase"/>
</dbReference>
<keyword evidence="8" id="KW-1185">Reference proteome</keyword>
<reference evidence="8" key="2">
    <citation type="journal article" date="2020" name="Antonie Van Leeuwenhoek">
        <title>Labilibaculum antarcticum sp. nov., a novel facultative anaerobic, psychrotorelant bacterium isolated from marine sediment of Antarctica.</title>
        <authorList>
            <person name="Watanabe M."/>
            <person name="Kojima H."/>
            <person name="Fukui M."/>
        </authorList>
    </citation>
    <scope>NUCLEOTIDE SEQUENCE [LARGE SCALE GENOMIC DNA]</scope>
    <source>
        <strain evidence="8">SPP2</strain>
    </source>
</reference>